<dbReference type="InterPro" id="IPR011006">
    <property type="entry name" value="CheY-like_superfamily"/>
</dbReference>
<dbReference type="SUPFAM" id="SSF52172">
    <property type="entry name" value="CheY-like"/>
    <property type="match status" value="1"/>
</dbReference>
<organism evidence="5 6">
    <name type="scientific">Acetobacterium woodii (strain ATCC 29683 / DSM 1030 / JCM 2381 / KCTC 1655 / WB1)</name>
    <dbReference type="NCBI Taxonomy" id="931626"/>
    <lineage>
        <taxon>Bacteria</taxon>
        <taxon>Bacillati</taxon>
        <taxon>Bacillota</taxon>
        <taxon>Clostridia</taxon>
        <taxon>Eubacteriales</taxon>
        <taxon>Eubacteriaceae</taxon>
        <taxon>Acetobacterium</taxon>
    </lineage>
</organism>
<name>H6LE36_ACEWD</name>
<evidence type="ECO:0000259" key="4">
    <source>
        <dbReference type="PROSITE" id="PS50110"/>
    </source>
</evidence>
<reference evidence="6" key="1">
    <citation type="submission" date="2011-07" db="EMBL/GenBank/DDBJ databases">
        <title>Complete genome sequence of Acetobacterium woodii.</title>
        <authorList>
            <person name="Poehlein A."/>
            <person name="Schmidt S."/>
            <person name="Kaster A.-K."/>
            <person name="Goenrich M."/>
            <person name="Vollmers J."/>
            <person name="Thuermer A."/>
            <person name="Gottschalk G."/>
            <person name="Thauer R.K."/>
            <person name="Daniel R."/>
            <person name="Mueller V."/>
        </authorList>
    </citation>
    <scope>NUCLEOTIDE SEQUENCE [LARGE SCALE GENOMIC DNA]</scope>
    <source>
        <strain evidence="6">ATCC 29683 / DSM 1030 / JCM 2381 / KCTC 1655 / WB1</strain>
    </source>
</reference>
<dbReference type="OrthoDB" id="9790669at2"/>
<evidence type="ECO:0000256" key="1">
    <source>
        <dbReference type="ARBA" id="ARBA00018672"/>
    </source>
</evidence>
<dbReference type="AlphaFoldDB" id="H6LE36"/>
<dbReference type="STRING" id="931626.Awo_c25120"/>
<dbReference type="HOGENOM" id="CLU_000445_69_15_9"/>
<dbReference type="eggNOG" id="COG2204">
    <property type="taxonomic scope" value="Bacteria"/>
</dbReference>
<dbReference type="RefSeq" id="WP_014356869.1">
    <property type="nucleotide sequence ID" value="NC_016894.1"/>
</dbReference>
<dbReference type="PANTHER" id="PTHR43228:SF1">
    <property type="entry name" value="TWO-COMPONENT RESPONSE REGULATOR ARR22"/>
    <property type="match status" value="1"/>
</dbReference>
<keyword evidence="6" id="KW-1185">Reference proteome</keyword>
<gene>
    <name evidence="5" type="primary">cheY4</name>
    <name evidence="5" type="ordered locus">Awo_c25120</name>
</gene>
<reference evidence="5 6" key="2">
    <citation type="journal article" date="2012" name="PLoS ONE">
        <title>An ancient pathway combining carbon dioxide fixation with the generation and utilization of a sodium ion gradient for ATP synthesis.</title>
        <authorList>
            <person name="Poehlein A."/>
            <person name="Schmidt S."/>
            <person name="Kaster A.K."/>
            <person name="Goenrich M."/>
            <person name="Vollmers J."/>
            <person name="Thurmer A."/>
            <person name="Bertsch J."/>
            <person name="Schuchmann K."/>
            <person name="Voigt B."/>
            <person name="Hecker M."/>
            <person name="Daniel R."/>
            <person name="Thauer R.K."/>
            <person name="Gottschalk G."/>
            <person name="Muller V."/>
        </authorList>
    </citation>
    <scope>NUCLEOTIDE SEQUENCE [LARGE SCALE GENOMIC DNA]</scope>
    <source>
        <strain evidence="6">ATCC 29683 / DSM 1030 / JCM 2381 / KCTC 1655 / WB1</strain>
    </source>
</reference>
<dbReference type="EMBL" id="CP002987">
    <property type="protein sequence ID" value="AFA49269.1"/>
    <property type="molecule type" value="Genomic_DNA"/>
</dbReference>
<comment type="function">
    <text evidence="2">May play the central regulatory role in sporulation. It may be an element of the effector pathway responsible for the activation of sporulation genes in response to nutritional stress. Spo0A may act in concert with spo0H (a sigma factor) to control the expression of some genes that are critical to the sporulation process.</text>
</comment>
<dbReference type="SMART" id="SM00448">
    <property type="entry name" value="REC"/>
    <property type="match status" value="1"/>
</dbReference>
<feature type="domain" description="Response regulatory" evidence="4">
    <location>
        <begin position="3"/>
        <end position="118"/>
    </location>
</feature>
<evidence type="ECO:0000256" key="2">
    <source>
        <dbReference type="ARBA" id="ARBA00024867"/>
    </source>
</evidence>
<evidence type="ECO:0000313" key="5">
    <source>
        <dbReference type="EMBL" id="AFA49269.1"/>
    </source>
</evidence>
<dbReference type="Pfam" id="PF00072">
    <property type="entry name" value="Response_reg"/>
    <property type="match status" value="1"/>
</dbReference>
<sequence length="120" mass="13159">MSKILIVDDAAFMRMMIKDSLKKGGYTDFIEAENGEVALAEYKENRPDLVLLDITMPVMDGIQALQAIKGYEPQSKVIMCSAMGQEGMVVEAIKSGALDFIVKPFKADRLIQTVNSALGK</sequence>
<protein>
    <recommendedName>
        <fullName evidence="1">Stage 0 sporulation protein A homolog</fullName>
    </recommendedName>
</protein>
<feature type="modified residue" description="4-aspartylphosphate" evidence="3">
    <location>
        <position position="53"/>
    </location>
</feature>
<dbReference type="PANTHER" id="PTHR43228">
    <property type="entry name" value="TWO-COMPONENT RESPONSE REGULATOR"/>
    <property type="match status" value="1"/>
</dbReference>
<keyword evidence="3" id="KW-0597">Phosphoprotein</keyword>
<proteinExistence type="predicted"/>
<dbReference type="Gene3D" id="3.40.50.2300">
    <property type="match status" value="1"/>
</dbReference>
<dbReference type="PROSITE" id="PS50110">
    <property type="entry name" value="RESPONSE_REGULATORY"/>
    <property type="match status" value="1"/>
</dbReference>
<dbReference type="CDD" id="cd17542">
    <property type="entry name" value="REC_CheY"/>
    <property type="match status" value="1"/>
</dbReference>
<dbReference type="KEGG" id="awo:Awo_c25120"/>
<evidence type="ECO:0000256" key="3">
    <source>
        <dbReference type="PROSITE-ProRule" id="PRU00169"/>
    </source>
</evidence>
<evidence type="ECO:0000313" key="6">
    <source>
        <dbReference type="Proteomes" id="UP000007177"/>
    </source>
</evidence>
<dbReference type="GO" id="GO:0000160">
    <property type="term" value="P:phosphorelay signal transduction system"/>
    <property type="evidence" value="ECO:0007669"/>
    <property type="project" value="InterPro"/>
</dbReference>
<dbReference type="InterPro" id="IPR001789">
    <property type="entry name" value="Sig_transdc_resp-reg_receiver"/>
</dbReference>
<dbReference type="Proteomes" id="UP000007177">
    <property type="component" value="Chromosome"/>
</dbReference>
<accession>H6LE36</accession>
<dbReference type="InterPro" id="IPR052048">
    <property type="entry name" value="ST_Response_Regulator"/>
</dbReference>